<feature type="compositionally biased region" description="Polar residues" evidence="3">
    <location>
        <begin position="243"/>
        <end position="259"/>
    </location>
</feature>
<evidence type="ECO:0000313" key="5">
    <source>
        <dbReference type="EMBL" id="KAK0949806.1"/>
    </source>
</evidence>
<evidence type="ECO:0000259" key="4">
    <source>
        <dbReference type="PROSITE" id="PS50089"/>
    </source>
</evidence>
<name>A0AAN6JW15_9PEZI</name>
<accession>A0AAN6JW15</accession>
<dbReference type="GO" id="GO:0007131">
    <property type="term" value="P:reciprocal meiotic recombination"/>
    <property type="evidence" value="ECO:0007669"/>
    <property type="project" value="InterPro"/>
</dbReference>
<feature type="domain" description="RING-type" evidence="4">
    <location>
        <begin position="12"/>
        <end position="56"/>
    </location>
</feature>
<dbReference type="Gene3D" id="3.30.40.10">
    <property type="entry name" value="Zinc/RING finger domain, C3HC4 (zinc finger)"/>
    <property type="match status" value="1"/>
</dbReference>
<keyword evidence="2" id="KW-0175">Coiled coil</keyword>
<dbReference type="GO" id="GO:0008270">
    <property type="term" value="F:zinc ion binding"/>
    <property type="evidence" value="ECO:0007669"/>
    <property type="project" value="UniProtKB-KW"/>
</dbReference>
<reference evidence="5" key="1">
    <citation type="submission" date="2023-06" db="EMBL/GenBank/DDBJ databases">
        <title>Black Yeasts Isolated from many extreme environments.</title>
        <authorList>
            <person name="Coleine C."/>
            <person name="Stajich J.E."/>
            <person name="Selbmann L."/>
        </authorList>
    </citation>
    <scope>NUCLEOTIDE SEQUENCE</scope>
    <source>
        <strain evidence="5">CCFEE 5200</strain>
    </source>
</reference>
<feature type="region of interest" description="Disordered" evidence="3">
    <location>
        <begin position="216"/>
        <end position="271"/>
    </location>
</feature>
<protein>
    <recommendedName>
        <fullName evidence="4">RING-type domain-containing protein</fullName>
    </recommendedName>
</protein>
<sequence length="361" mass="38933">MDFTLRCNSLKCRSPLADRAVVTTCSHIFCIPCSETLGLASAPHNSANARVCPACETELGSLDDVVVTRLNPAEDYKTSVLSGLSPTIVMECAGRALAFFSYQTAQEILYQEFLARSLTDRYATLSSQMDKIIHDANSEITSLRDKLEAMHLDQKALEQKNHDLAEKYKGKSKQQQHLLRQYQLLKRGQETPGLEMAADQNAEHFLRAAAVPGSLRRGGQYTHSRGSYDSGSGGEHSRAIQAWEQQSAGSRVGMQTSRSAPGASVPATPSGHRQHFPMIYGNNNGTASKPNIAGGDTNHHGSAYRPLPLQNMDPNLYGNGAGYGMSAGVKMGRQPSDPVVGRAGAALPFSRATGLNGVRGR</sequence>
<dbReference type="PANTHER" id="PTHR14305:SF0">
    <property type="entry name" value="E3 UBIQUITIN-PROTEIN LIGASE CCNB1IP1"/>
    <property type="match status" value="1"/>
</dbReference>
<keyword evidence="6" id="KW-1185">Reference proteome</keyword>
<keyword evidence="1" id="KW-0479">Metal-binding</keyword>
<evidence type="ECO:0000256" key="2">
    <source>
        <dbReference type="SAM" id="Coils"/>
    </source>
</evidence>
<organism evidence="5 6">
    <name type="scientific">Friedmanniomyces endolithicus</name>
    <dbReference type="NCBI Taxonomy" id="329885"/>
    <lineage>
        <taxon>Eukaryota</taxon>
        <taxon>Fungi</taxon>
        <taxon>Dikarya</taxon>
        <taxon>Ascomycota</taxon>
        <taxon>Pezizomycotina</taxon>
        <taxon>Dothideomycetes</taxon>
        <taxon>Dothideomycetidae</taxon>
        <taxon>Mycosphaerellales</taxon>
        <taxon>Teratosphaeriaceae</taxon>
        <taxon>Friedmanniomyces</taxon>
    </lineage>
</organism>
<evidence type="ECO:0000313" key="6">
    <source>
        <dbReference type="Proteomes" id="UP001175353"/>
    </source>
</evidence>
<dbReference type="PANTHER" id="PTHR14305">
    <property type="entry name" value="E3 UBIQUITIN-PROTEIN LIGASE CCNB1IP1"/>
    <property type="match status" value="1"/>
</dbReference>
<proteinExistence type="predicted"/>
<evidence type="ECO:0000256" key="3">
    <source>
        <dbReference type="SAM" id="MobiDB-lite"/>
    </source>
</evidence>
<dbReference type="EMBL" id="JAUJLE010001000">
    <property type="protein sequence ID" value="KAK0949806.1"/>
    <property type="molecule type" value="Genomic_DNA"/>
</dbReference>
<dbReference type="Pfam" id="PF14634">
    <property type="entry name" value="zf-RING_5"/>
    <property type="match status" value="1"/>
</dbReference>
<dbReference type="InterPro" id="IPR042448">
    <property type="entry name" value="CCNB1IP1"/>
</dbReference>
<comment type="caution">
    <text evidence="5">The sequence shown here is derived from an EMBL/GenBank/DDBJ whole genome shotgun (WGS) entry which is preliminary data.</text>
</comment>
<dbReference type="InterPro" id="IPR001841">
    <property type="entry name" value="Znf_RING"/>
</dbReference>
<dbReference type="SUPFAM" id="SSF57850">
    <property type="entry name" value="RING/U-box"/>
    <property type="match status" value="1"/>
</dbReference>
<dbReference type="GO" id="GO:0061630">
    <property type="term" value="F:ubiquitin protein ligase activity"/>
    <property type="evidence" value="ECO:0007669"/>
    <property type="project" value="InterPro"/>
</dbReference>
<dbReference type="GO" id="GO:0000795">
    <property type="term" value="C:synaptonemal complex"/>
    <property type="evidence" value="ECO:0007669"/>
    <property type="project" value="InterPro"/>
</dbReference>
<feature type="compositionally biased region" description="Polar residues" evidence="3">
    <location>
        <begin position="221"/>
        <end position="230"/>
    </location>
</feature>
<feature type="coiled-coil region" evidence="2">
    <location>
        <begin position="140"/>
        <end position="167"/>
    </location>
</feature>
<keyword evidence="1" id="KW-0862">Zinc</keyword>
<evidence type="ECO:0000256" key="1">
    <source>
        <dbReference type="PROSITE-ProRule" id="PRU00175"/>
    </source>
</evidence>
<dbReference type="PROSITE" id="PS50089">
    <property type="entry name" value="ZF_RING_2"/>
    <property type="match status" value="1"/>
</dbReference>
<keyword evidence="1" id="KW-0863">Zinc-finger</keyword>
<dbReference type="AlphaFoldDB" id="A0AAN6JW15"/>
<gene>
    <name evidence="5" type="ORF">LTR91_026149</name>
</gene>
<dbReference type="Proteomes" id="UP001175353">
    <property type="component" value="Unassembled WGS sequence"/>
</dbReference>
<dbReference type="InterPro" id="IPR013083">
    <property type="entry name" value="Znf_RING/FYVE/PHD"/>
</dbReference>